<dbReference type="GO" id="GO:0016020">
    <property type="term" value="C:membrane"/>
    <property type="evidence" value="ECO:0007669"/>
    <property type="project" value="UniProtKB-SubCell"/>
</dbReference>
<dbReference type="InterPro" id="IPR001932">
    <property type="entry name" value="PPM-type_phosphatase-like_dom"/>
</dbReference>
<dbReference type="EMBL" id="MPUH01000461">
    <property type="protein sequence ID" value="OMJ79623.1"/>
    <property type="molecule type" value="Genomic_DNA"/>
</dbReference>
<dbReference type="Gene3D" id="3.60.40.10">
    <property type="entry name" value="PPM-type phosphatase domain"/>
    <property type="match status" value="1"/>
</dbReference>
<organism evidence="4 5">
    <name type="scientific">Stentor coeruleus</name>
    <dbReference type="NCBI Taxonomy" id="5963"/>
    <lineage>
        <taxon>Eukaryota</taxon>
        <taxon>Sar</taxon>
        <taxon>Alveolata</taxon>
        <taxon>Ciliophora</taxon>
        <taxon>Postciliodesmatophora</taxon>
        <taxon>Heterotrichea</taxon>
        <taxon>Heterotrichida</taxon>
        <taxon>Stentoridae</taxon>
        <taxon>Stentor</taxon>
    </lineage>
</organism>
<dbReference type="PANTHER" id="PTHR47992">
    <property type="entry name" value="PROTEIN PHOSPHATASE"/>
    <property type="match status" value="1"/>
</dbReference>
<evidence type="ECO:0000256" key="1">
    <source>
        <dbReference type="ARBA" id="ARBA00004370"/>
    </source>
</evidence>
<dbReference type="CDD" id="cd00143">
    <property type="entry name" value="PP2Cc"/>
    <property type="match status" value="1"/>
</dbReference>
<dbReference type="InterPro" id="IPR015655">
    <property type="entry name" value="PP2C"/>
</dbReference>
<evidence type="ECO:0000313" key="5">
    <source>
        <dbReference type="Proteomes" id="UP000187209"/>
    </source>
</evidence>
<dbReference type="OrthoDB" id="10264738at2759"/>
<keyword evidence="5" id="KW-1185">Reference proteome</keyword>
<evidence type="ECO:0000259" key="3">
    <source>
        <dbReference type="PROSITE" id="PS51746"/>
    </source>
</evidence>
<proteinExistence type="predicted"/>
<dbReference type="SUPFAM" id="SSF81606">
    <property type="entry name" value="PP2C-like"/>
    <property type="match status" value="1"/>
</dbReference>
<protein>
    <recommendedName>
        <fullName evidence="3">PPM-type phosphatase domain-containing protein</fullName>
    </recommendedName>
</protein>
<dbReference type="AlphaFoldDB" id="A0A1R2BS33"/>
<comment type="subcellular location">
    <subcellularLocation>
        <location evidence="1">Membrane</location>
    </subcellularLocation>
</comment>
<dbReference type="PROSITE" id="PS51746">
    <property type="entry name" value="PPM_2"/>
    <property type="match status" value="1"/>
</dbReference>
<dbReference type="SMART" id="SM00332">
    <property type="entry name" value="PP2Cc"/>
    <property type="match status" value="1"/>
</dbReference>
<dbReference type="InterPro" id="IPR036457">
    <property type="entry name" value="PPM-type-like_dom_sf"/>
</dbReference>
<sequence length="390" mass="42715">MGCTNKAQRGKVVVPNNISKINASYPSKAKLQIKQKDSSGKQTGISSIAFNFTKPFLFSAENLTLPNVTHVSRCVLPGIDPRGENEKKCQDICLYIYNKEDILLALFDGHGKEGEKVVAVCASVVESFFKENIENYRENPEKFLEDLCNSCDSNVKTTGNGIDSTNSGSTAVVVLVHNNSIYAASLGDSRALLGTGLVSGELPVPKAQNHEDNKHKYPLIQGIIPVQLTKDQKPEDPDEYARILKNGGIIKRINDNGKQIGPFRVFDSSGKYPGLAMSRSIGDSSGSSLGVISTPICTSLPLNNKEKFIVLASDGVWDVIDNEDVVTFIENFRKKCLQTCSPPVQVEASTTIIANLLAEEARMRWLNIISEEDVMIDDISVIVLQFKENE</sequence>
<evidence type="ECO:0000256" key="2">
    <source>
        <dbReference type="ARBA" id="ARBA00023136"/>
    </source>
</evidence>
<feature type="domain" description="PPM-type phosphatase" evidence="3">
    <location>
        <begin position="73"/>
        <end position="386"/>
    </location>
</feature>
<keyword evidence="2" id="KW-0472">Membrane</keyword>
<accession>A0A1R2BS33</accession>
<name>A0A1R2BS33_9CILI</name>
<gene>
    <name evidence="4" type="ORF">SteCoe_20295</name>
</gene>
<reference evidence="4 5" key="1">
    <citation type="submission" date="2016-11" db="EMBL/GenBank/DDBJ databases">
        <title>The macronuclear genome of Stentor coeruleus: a giant cell with tiny introns.</title>
        <authorList>
            <person name="Slabodnick M."/>
            <person name="Ruby J.G."/>
            <person name="Reiff S.B."/>
            <person name="Swart E.C."/>
            <person name="Gosai S."/>
            <person name="Prabakaran S."/>
            <person name="Witkowska E."/>
            <person name="Larue G.E."/>
            <person name="Fisher S."/>
            <person name="Freeman R.M."/>
            <person name="Gunawardena J."/>
            <person name="Chu W."/>
            <person name="Stover N.A."/>
            <person name="Gregory B.D."/>
            <person name="Nowacki M."/>
            <person name="Derisi J."/>
            <person name="Roy S.W."/>
            <person name="Marshall W.F."/>
            <person name="Sood P."/>
        </authorList>
    </citation>
    <scope>NUCLEOTIDE SEQUENCE [LARGE SCALE GENOMIC DNA]</scope>
    <source>
        <strain evidence="4">WM001</strain>
    </source>
</reference>
<dbReference type="Proteomes" id="UP000187209">
    <property type="component" value="Unassembled WGS sequence"/>
</dbReference>
<dbReference type="Pfam" id="PF00481">
    <property type="entry name" value="PP2C"/>
    <property type="match status" value="1"/>
</dbReference>
<dbReference type="GO" id="GO:0004722">
    <property type="term" value="F:protein serine/threonine phosphatase activity"/>
    <property type="evidence" value="ECO:0007669"/>
    <property type="project" value="InterPro"/>
</dbReference>
<comment type="caution">
    <text evidence="4">The sequence shown here is derived from an EMBL/GenBank/DDBJ whole genome shotgun (WGS) entry which is preliminary data.</text>
</comment>
<evidence type="ECO:0000313" key="4">
    <source>
        <dbReference type="EMBL" id="OMJ79623.1"/>
    </source>
</evidence>